<dbReference type="Gene3D" id="2.40.50.180">
    <property type="entry name" value="CheA-289, Domain 4"/>
    <property type="match status" value="1"/>
</dbReference>
<feature type="domain" description="CheW-like" evidence="1">
    <location>
        <begin position="29"/>
        <end position="174"/>
    </location>
</feature>
<proteinExistence type="predicted"/>
<dbReference type="AlphaFoldDB" id="A0A3M5GE37"/>
<dbReference type="PANTHER" id="PTHR22617">
    <property type="entry name" value="CHEMOTAXIS SENSOR HISTIDINE KINASE-RELATED"/>
    <property type="match status" value="1"/>
</dbReference>
<dbReference type="InterPro" id="IPR039315">
    <property type="entry name" value="CheW"/>
</dbReference>
<organism evidence="2 3">
    <name type="scientific">Pseudomonas savastanoi</name>
    <name type="common">Pseudomonas syringae pv. savastanoi</name>
    <dbReference type="NCBI Taxonomy" id="29438"/>
    <lineage>
        <taxon>Bacteria</taxon>
        <taxon>Pseudomonadati</taxon>
        <taxon>Pseudomonadota</taxon>
        <taxon>Gammaproteobacteria</taxon>
        <taxon>Pseudomonadales</taxon>
        <taxon>Pseudomonadaceae</taxon>
        <taxon>Pseudomonas</taxon>
    </lineage>
</organism>
<gene>
    <name evidence="2" type="ORF">ALP58_05601</name>
</gene>
<dbReference type="EMBL" id="RBSX01000270">
    <property type="protein sequence ID" value="RMS84867.1"/>
    <property type="molecule type" value="Genomic_DNA"/>
</dbReference>
<name>A0A3M5GE37_PSESS</name>
<evidence type="ECO:0000259" key="1">
    <source>
        <dbReference type="PROSITE" id="PS50851"/>
    </source>
</evidence>
<dbReference type="GO" id="GO:0006935">
    <property type="term" value="P:chemotaxis"/>
    <property type="evidence" value="ECO:0007669"/>
    <property type="project" value="InterPro"/>
</dbReference>
<dbReference type="Proteomes" id="UP000270430">
    <property type="component" value="Unassembled WGS sequence"/>
</dbReference>
<dbReference type="Pfam" id="PF01584">
    <property type="entry name" value="CheW"/>
    <property type="match status" value="1"/>
</dbReference>
<evidence type="ECO:0000313" key="2">
    <source>
        <dbReference type="EMBL" id="RMS84867.1"/>
    </source>
</evidence>
<dbReference type="PANTHER" id="PTHR22617:SF41">
    <property type="entry name" value="CHEMOTAXIS SIGNAL TRANSDUCTION SYSTEM ADAPTOR PROTEIN CHEW"/>
    <property type="match status" value="1"/>
</dbReference>
<dbReference type="InterPro" id="IPR002545">
    <property type="entry name" value="CheW-lke_dom"/>
</dbReference>
<dbReference type="PROSITE" id="PS50851">
    <property type="entry name" value="CHEW"/>
    <property type="match status" value="1"/>
</dbReference>
<dbReference type="InterPro" id="IPR036061">
    <property type="entry name" value="CheW-like_dom_sf"/>
</dbReference>
<sequence>MPASIAIHRENDMGSLVTTRQTATAVEEEAQYLTFMLGGEMFAIGILGIKEIIEYGSLTVVPMMPAFVRGVINLRGAVVPVVDLSARFGRQNSDITRRSCVIIIEASSEDGQPQDISLLVDNVSAVLEIPASQIEPPPNFGARIRADFISGMAKVDGKFVIVLEVDRVLSIDEMSSLAEASQSLPSDADAT</sequence>
<dbReference type="GO" id="GO:0007165">
    <property type="term" value="P:signal transduction"/>
    <property type="evidence" value="ECO:0007669"/>
    <property type="project" value="InterPro"/>
</dbReference>
<comment type="caution">
    <text evidence="2">The sequence shown here is derived from an EMBL/GenBank/DDBJ whole genome shotgun (WGS) entry which is preliminary data.</text>
</comment>
<dbReference type="Gene3D" id="2.30.30.40">
    <property type="entry name" value="SH3 Domains"/>
    <property type="match status" value="1"/>
</dbReference>
<dbReference type="SMART" id="SM00260">
    <property type="entry name" value="CheW"/>
    <property type="match status" value="1"/>
</dbReference>
<accession>A0A3M5GE37</accession>
<dbReference type="GO" id="GO:0005829">
    <property type="term" value="C:cytosol"/>
    <property type="evidence" value="ECO:0007669"/>
    <property type="project" value="TreeGrafter"/>
</dbReference>
<reference evidence="2 3" key="1">
    <citation type="submission" date="2018-08" db="EMBL/GenBank/DDBJ databases">
        <title>Recombination of ecologically and evolutionarily significant loci maintains genetic cohesion in the Pseudomonas syringae species complex.</title>
        <authorList>
            <person name="Dillon M."/>
            <person name="Thakur S."/>
            <person name="Almeida R.N.D."/>
            <person name="Weir B.S."/>
            <person name="Guttman D.S."/>
        </authorList>
    </citation>
    <scope>NUCLEOTIDE SEQUENCE [LARGE SCALE GENOMIC DNA]</scope>
    <source>
        <strain evidence="2 3">ICMP 9420</strain>
    </source>
</reference>
<dbReference type="SUPFAM" id="SSF50341">
    <property type="entry name" value="CheW-like"/>
    <property type="match status" value="1"/>
</dbReference>
<evidence type="ECO:0000313" key="3">
    <source>
        <dbReference type="Proteomes" id="UP000270430"/>
    </source>
</evidence>
<protein>
    <submittedName>
        <fullName evidence="2">Chemotaxis protein CheW</fullName>
    </submittedName>
</protein>